<dbReference type="InterPro" id="IPR050126">
    <property type="entry name" value="Ap4A_hydrolase"/>
</dbReference>
<comment type="similarity">
    <text evidence="1 2">Belongs to the metallophosphoesterase superfamily. YfcE family.</text>
</comment>
<evidence type="ECO:0000256" key="2">
    <source>
        <dbReference type="RuleBase" id="RU362039"/>
    </source>
</evidence>
<dbReference type="SUPFAM" id="SSF56300">
    <property type="entry name" value="Metallo-dependent phosphatases"/>
    <property type="match status" value="1"/>
</dbReference>
<dbReference type="AlphaFoldDB" id="A0A402A860"/>
<dbReference type="GO" id="GO:0046872">
    <property type="term" value="F:metal ion binding"/>
    <property type="evidence" value="ECO:0007669"/>
    <property type="project" value="UniProtKB-KW"/>
</dbReference>
<protein>
    <recommendedName>
        <fullName evidence="2">Phosphoesterase</fullName>
        <ecNumber evidence="2">3.1.4.-</ecNumber>
    </recommendedName>
</protein>
<dbReference type="RefSeq" id="WP_126582833.1">
    <property type="nucleotide sequence ID" value="NZ_BIFR01000002.1"/>
</dbReference>
<dbReference type="PANTHER" id="PTHR42850:SF2">
    <property type="entry name" value="BLL5683 PROTEIN"/>
    <property type="match status" value="1"/>
</dbReference>
<evidence type="ECO:0000313" key="4">
    <source>
        <dbReference type="EMBL" id="GCE15357.1"/>
    </source>
</evidence>
<accession>A0A402A860</accession>
<dbReference type="Gene3D" id="3.60.21.10">
    <property type="match status" value="1"/>
</dbReference>
<dbReference type="PIRSF" id="PIRSF000883">
    <property type="entry name" value="Pesterase_MJ0912"/>
    <property type="match status" value="1"/>
</dbReference>
<dbReference type="InterPro" id="IPR029052">
    <property type="entry name" value="Metallo-depent_PP-like"/>
</dbReference>
<feature type="domain" description="Calcineurin-like phosphoesterase" evidence="3">
    <location>
        <begin position="1"/>
        <end position="197"/>
    </location>
</feature>
<gene>
    <name evidence="4" type="ORF">KTT_52160</name>
</gene>
<sequence length="267" mass="30027">MKIAALYDIHGNLPALQAVLEELQVIQPDVIVVGGDIVSGPLPGQTLKRLMQVEKPIYYIQGNADRELVQTFDKRPLARRYLPPLSEKGVEEIEWLAQQITQAERDFLARQPRQLIFEMATLGRILFCHATPHSDEEIFTPLTPPQQLDTIFAEGTSDIVICGHTHRQFELLVGQHRILNAGSVGIPFAKEPGAYWLLLHPEGYEFRHTPFDGEAAAQVIRASGYPQAEDFIATNVLKLRSPEEMTAMFERLAQAFISKEKRVGTPH</sequence>
<dbReference type="InterPro" id="IPR024654">
    <property type="entry name" value="Calcineurin-like_PHP_lpxH"/>
</dbReference>
<dbReference type="EMBL" id="BIFR01000002">
    <property type="protein sequence ID" value="GCE15357.1"/>
    <property type="molecule type" value="Genomic_DNA"/>
</dbReference>
<evidence type="ECO:0000313" key="5">
    <source>
        <dbReference type="Proteomes" id="UP000287352"/>
    </source>
</evidence>
<evidence type="ECO:0000259" key="3">
    <source>
        <dbReference type="Pfam" id="PF12850"/>
    </source>
</evidence>
<keyword evidence="5" id="KW-1185">Reference proteome</keyword>
<dbReference type="NCBIfam" id="TIGR00040">
    <property type="entry name" value="yfcE"/>
    <property type="match status" value="1"/>
</dbReference>
<dbReference type="InterPro" id="IPR000979">
    <property type="entry name" value="Phosphodiesterase_MJ0936/Vps29"/>
</dbReference>
<proteinExistence type="inferred from homology"/>
<dbReference type="EC" id="3.1.4.-" evidence="2"/>
<dbReference type="InterPro" id="IPR011152">
    <property type="entry name" value="Pesterase_MJ0912"/>
</dbReference>
<dbReference type="Proteomes" id="UP000287352">
    <property type="component" value="Unassembled WGS sequence"/>
</dbReference>
<dbReference type="GO" id="GO:0016791">
    <property type="term" value="F:phosphatase activity"/>
    <property type="evidence" value="ECO:0007669"/>
    <property type="project" value="TreeGrafter"/>
</dbReference>
<dbReference type="Pfam" id="PF12850">
    <property type="entry name" value="Metallophos_2"/>
    <property type="match status" value="1"/>
</dbReference>
<comment type="cofactor">
    <cofactor evidence="2">
        <name>a divalent metal cation</name>
        <dbReference type="ChEBI" id="CHEBI:60240"/>
    </cofactor>
</comment>
<name>A0A402A860_9CHLR</name>
<evidence type="ECO:0000256" key="1">
    <source>
        <dbReference type="ARBA" id="ARBA00008950"/>
    </source>
</evidence>
<comment type="caution">
    <text evidence="4">The sequence shown here is derived from an EMBL/GenBank/DDBJ whole genome shotgun (WGS) entry which is preliminary data.</text>
</comment>
<organism evidence="4 5">
    <name type="scientific">Tengunoibacter tsumagoiensis</name>
    <dbReference type="NCBI Taxonomy" id="2014871"/>
    <lineage>
        <taxon>Bacteria</taxon>
        <taxon>Bacillati</taxon>
        <taxon>Chloroflexota</taxon>
        <taxon>Ktedonobacteria</taxon>
        <taxon>Ktedonobacterales</taxon>
        <taxon>Dictyobacteraceae</taxon>
        <taxon>Tengunoibacter</taxon>
    </lineage>
</organism>
<reference evidence="5" key="1">
    <citation type="submission" date="2018-12" db="EMBL/GenBank/DDBJ databases">
        <title>Tengunoibacter tsumagoiensis gen. nov., sp. nov., Dictyobacter kobayashii sp. nov., D. alpinus sp. nov., and D. joshuensis sp. nov. and description of Dictyobacteraceae fam. nov. within the order Ktedonobacterales isolated from Tengu-no-mugimeshi.</title>
        <authorList>
            <person name="Wang C.M."/>
            <person name="Zheng Y."/>
            <person name="Sakai Y."/>
            <person name="Toyoda A."/>
            <person name="Minakuchi Y."/>
            <person name="Abe K."/>
            <person name="Yokota A."/>
            <person name="Yabe S."/>
        </authorList>
    </citation>
    <scope>NUCLEOTIDE SEQUENCE [LARGE SCALE GENOMIC DNA]</scope>
    <source>
        <strain evidence="5">Uno3</strain>
    </source>
</reference>
<dbReference type="OrthoDB" id="9813918at2"/>
<dbReference type="GO" id="GO:0005737">
    <property type="term" value="C:cytoplasm"/>
    <property type="evidence" value="ECO:0007669"/>
    <property type="project" value="TreeGrafter"/>
</dbReference>
<dbReference type="PANTHER" id="PTHR42850">
    <property type="entry name" value="METALLOPHOSPHOESTERASE"/>
    <property type="match status" value="1"/>
</dbReference>
<keyword evidence="2" id="KW-0479">Metal-binding</keyword>